<evidence type="ECO:0000313" key="7">
    <source>
        <dbReference type="Proteomes" id="UP000032180"/>
    </source>
</evidence>
<evidence type="ECO:0000313" key="6">
    <source>
        <dbReference type="EnsemblPlants" id="LPERR06G10730.1"/>
    </source>
</evidence>
<dbReference type="STRING" id="77586.A0A0D9WPN7"/>
<dbReference type="PROSITE" id="PS00086">
    <property type="entry name" value="CYTOCHROME_P450"/>
    <property type="match status" value="1"/>
</dbReference>
<keyword evidence="3" id="KW-1133">Transmembrane helix</keyword>
<name>A0A0D9WPN7_9ORYZ</name>
<comment type="cofactor">
    <cofactor evidence="4">
        <name>heme</name>
        <dbReference type="ChEBI" id="CHEBI:30413"/>
    </cofactor>
</comment>
<dbReference type="Proteomes" id="UP000032180">
    <property type="component" value="Chromosome 6"/>
</dbReference>
<dbReference type="EnsemblPlants" id="LPERR06G10730.1">
    <property type="protein sequence ID" value="LPERR06G10730.1"/>
    <property type="gene ID" value="LPERR06G10730"/>
</dbReference>
<dbReference type="GO" id="GO:0005506">
    <property type="term" value="F:iron ion binding"/>
    <property type="evidence" value="ECO:0007669"/>
    <property type="project" value="InterPro"/>
</dbReference>
<keyword evidence="4 5" id="KW-0349">Heme</keyword>
<dbReference type="eggNOG" id="KOG0156">
    <property type="taxonomic scope" value="Eukaryota"/>
</dbReference>
<evidence type="ECO:0000256" key="4">
    <source>
        <dbReference type="PIRSR" id="PIRSR602401-1"/>
    </source>
</evidence>
<dbReference type="SUPFAM" id="SSF48264">
    <property type="entry name" value="Cytochrome P450"/>
    <property type="match status" value="1"/>
</dbReference>
<comment type="similarity">
    <text evidence="1 5">Belongs to the cytochrome P450 family.</text>
</comment>
<evidence type="ECO:0000256" key="5">
    <source>
        <dbReference type="RuleBase" id="RU000461"/>
    </source>
</evidence>
<dbReference type="PRINTS" id="PR00385">
    <property type="entry name" value="P450"/>
</dbReference>
<dbReference type="HOGENOM" id="CLU_001570_4_1_1"/>
<dbReference type="PRINTS" id="PR00463">
    <property type="entry name" value="EP450I"/>
</dbReference>
<feature type="binding site" description="axial binding residue" evidence="4">
    <location>
        <position position="449"/>
    </location>
    <ligand>
        <name>heme</name>
        <dbReference type="ChEBI" id="CHEBI:30413"/>
    </ligand>
    <ligandPart>
        <name>Fe</name>
        <dbReference type="ChEBI" id="CHEBI:18248"/>
    </ligandPart>
</feature>
<dbReference type="Pfam" id="PF00067">
    <property type="entry name" value="p450"/>
    <property type="match status" value="1"/>
</dbReference>
<keyword evidence="7" id="KW-1185">Reference proteome</keyword>
<keyword evidence="4 5" id="KW-0479">Metal-binding</keyword>
<dbReference type="InterPro" id="IPR036396">
    <property type="entry name" value="Cyt_P450_sf"/>
</dbReference>
<dbReference type="Gramene" id="LPERR06G10730.1">
    <property type="protein sequence ID" value="LPERR06G10730.1"/>
    <property type="gene ID" value="LPERR06G10730"/>
</dbReference>
<proteinExistence type="inferred from homology"/>
<reference evidence="6 7" key="1">
    <citation type="submission" date="2012-08" db="EMBL/GenBank/DDBJ databases">
        <title>Oryza genome evolution.</title>
        <authorList>
            <person name="Wing R.A."/>
        </authorList>
    </citation>
    <scope>NUCLEOTIDE SEQUENCE</scope>
</reference>
<dbReference type="GO" id="GO:0020037">
    <property type="term" value="F:heme binding"/>
    <property type="evidence" value="ECO:0007669"/>
    <property type="project" value="InterPro"/>
</dbReference>
<reference evidence="7" key="2">
    <citation type="submission" date="2013-12" db="EMBL/GenBank/DDBJ databases">
        <authorList>
            <person name="Yu Y."/>
            <person name="Lee S."/>
            <person name="de Baynast K."/>
            <person name="Wissotski M."/>
            <person name="Liu L."/>
            <person name="Talag J."/>
            <person name="Goicoechea J."/>
            <person name="Angelova A."/>
            <person name="Jetty R."/>
            <person name="Kudrna D."/>
            <person name="Golser W."/>
            <person name="Rivera L."/>
            <person name="Zhang J."/>
            <person name="Wing R."/>
        </authorList>
    </citation>
    <scope>NUCLEOTIDE SEQUENCE</scope>
</reference>
<dbReference type="InterPro" id="IPR002401">
    <property type="entry name" value="Cyt_P450_E_grp-I"/>
</dbReference>
<keyword evidence="5" id="KW-0560">Oxidoreductase</keyword>
<dbReference type="GO" id="GO:0004497">
    <property type="term" value="F:monooxygenase activity"/>
    <property type="evidence" value="ECO:0007669"/>
    <property type="project" value="UniProtKB-KW"/>
</dbReference>
<dbReference type="InterPro" id="IPR001128">
    <property type="entry name" value="Cyt_P450"/>
</dbReference>
<accession>A0A0D9WPN7</accession>
<reference evidence="6" key="3">
    <citation type="submission" date="2015-04" db="UniProtKB">
        <authorList>
            <consortium name="EnsemblPlants"/>
        </authorList>
    </citation>
    <scope>IDENTIFICATION</scope>
</reference>
<evidence type="ECO:0000256" key="3">
    <source>
        <dbReference type="ARBA" id="ARBA00022989"/>
    </source>
</evidence>
<dbReference type="PANTHER" id="PTHR47950">
    <property type="entry name" value="CYTOCHROME P450, FAMILY 76, SUBFAMILY C, POLYPEPTIDE 5-RELATED"/>
    <property type="match status" value="1"/>
</dbReference>
<evidence type="ECO:0000256" key="2">
    <source>
        <dbReference type="ARBA" id="ARBA00022692"/>
    </source>
</evidence>
<dbReference type="Gene3D" id="1.10.630.10">
    <property type="entry name" value="Cytochrome P450"/>
    <property type="match status" value="1"/>
</dbReference>
<keyword evidence="2" id="KW-0812">Transmembrane</keyword>
<evidence type="ECO:0008006" key="8">
    <source>
        <dbReference type="Google" id="ProtNLM"/>
    </source>
</evidence>
<keyword evidence="3" id="KW-0472">Membrane</keyword>
<dbReference type="AlphaFoldDB" id="A0A0D9WPN7"/>
<sequence>MDFCCHFLASVLATLVTIGVLHRYIVQKKKNSEASLPRPPPGPAGNLLLGNLLYVIGPLRHNPHRGLASLAKTYGSILSLRLGLTRTLVVVSSYDVAHEALTKNDAALAARLVPDNVCALSYGTTSMVFLPSSNPLWRQLRVIIGAGFSSSRGLNVIRPILERRARQLAEYLRECSGSGCPVNIREVVNGTVLNVISNVLFSEDVVDLRVQGTQMFKGLIVPVLEEWSKPSICDAFPFFAPLEHLLGSRRRISTHLAKLYNFFDQGIIKRRLASCENHNDLLDVLLSRHAMSKLTRQEITTFLTDMFIAASDTSTVTVQWAMAQLLRHPDKMKKVTFELAKQLGSKDFVMEGDLTMLPYLHAVVKETLRLHPAVPLIPREVVGDDVSLGGFHVSNGTGVVINLWAIGRDERAWLHPEEFIPERFLVGEEVHLTGQDFIYKPFGAGRRVCPGMEYTTRSVPLLLASILHKFEWRLTDGMAPEDMELNDRYGTVLNPATPLLVVPV</sequence>
<evidence type="ECO:0000256" key="1">
    <source>
        <dbReference type="ARBA" id="ARBA00010617"/>
    </source>
</evidence>
<protein>
    <recommendedName>
        <fullName evidence="8">Cytochrome P450</fullName>
    </recommendedName>
</protein>
<keyword evidence="5" id="KW-0503">Monooxygenase</keyword>
<dbReference type="GO" id="GO:0016705">
    <property type="term" value="F:oxidoreductase activity, acting on paired donors, with incorporation or reduction of molecular oxygen"/>
    <property type="evidence" value="ECO:0007669"/>
    <property type="project" value="InterPro"/>
</dbReference>
<dbReference type="PANTHER" id="PTHR47950:SF48">
    <property type="entry name" value="CYTOCHROME P450 FAMILY PROTEIN, EXPRESSED"/>
    <property type="match status" value="1"/>
</dbReference>
<organism evidence="6 7">
    <name type="scientific">Leersia perrieri</name>
    <dbReference type="NCBI Taxonomy" id="77586"/>
    <lineage>
        <taxon>Eukaryota</taxon>
        <taxon>Viridiplantae</taxon>
        <taxon>Streptophyta</taxon>
        <taxon>Embryophyta</taxon>
        <taxon>Tracheophyta</taxon>
        <taxon>Spermatophyta</taxon>
        <taxon>Magnoliopsida</taxon>
        <taxon>Liliopsida</taxon>
        <taxon>Poales</taxon>
        <taxon>Poaceae</taxon>
        <taxon>BOP clade</taxon>
        <taxon>Oryzoideae</taxon>
        <taxon>Oryzeae</taxon>
        <taxon>Oryzinae</taxon>
        <taxon>Leersia</taxon>
    </lineage>
</organism>
<dbReference type="InterPro" id="IPR017972">
    <property type="entry name" value="Cyt_P450_CS"/>
</dbReference>
<keyword evidence="4 5" id="KW-0408">Iron</keyword>